<dbReference type="GO" id="GO:0016887">
    <property type="term" value="F:ATP hydrolysis activity"/>
    <property type="evidence" value="ECO:0007669"/>
    <property type="project" value="InterPro"/>
</dbReference>
<dbReference type="PRINTS" id="PR00120">
    <property type="entry name" value="HATPASE"/>
</dbReference>
<evidence type="ECO:0000256" key="10">
    <source>
        <dbReference type="ARBA" id="ARBA00022989"/>
    </source>
</evidence>
<dbReference type="PANTHER" id="PTHR43294">
    <property type="entry name" value="SODIUM/POTASSIUM-TRANSPORTING ATPASE SUBUNIT ALPHA"/>
    <property type="match status" value="1"/>
</dbReference>
<keyword evidence="9" id="KW-1278">Translocase</keyword>
<feature type="transmembrane region" description="Helical" evidence="12">
    <location>
        <begin position="60"/>
        <end position="78"/>
    </location>
</feature>
<dbReference type="Gene3D" id="1.20.1110.10">
    <property type="entry name" value="Calcium-transporting ATPase, transmembrane domain"/>
    <property type="match status" value="1"/>
</dbReference>
<accession>A0A2M7H3U3</accession>
<dbReference type="PROSITE" id="PS00154">
    <property type="entry name" value="ATPASE_E1_E2"/>
    <property type="match status" value="1"/>
</dbReference>
<evidence type="ECO:0000256" key="11">
    <source>
        <dbReference type="ARBA" id="ARBA00023136"/>
    </source>
</evidence>
<name>A0A2M7H3U3_9BACT</name>
<dbReference type="SFLD" id="SFLDG00002">
    <property type="entry name" value="C1.7:_P-type_atpase_like"/>
    <property type="match status" value="1"/>
</dbReference>
<dbReference type="InterPro" id="IPR023214">
    <property type="entry name" value="HAD_sf"/>
</dbReference>
<evidence type="ECO:0000256" key="5">
    <source>
        <dbReference type="ARBA" id="ARBA00022692"/>
    </source>
</evidence>
<evidence type="ECO:0000256" key="12">
    <source>
        <dbReference type="SAM" id="Phobius"/>
    </source>
</evidence>
<keyword evidence="11 12" id="KW-0472">Membrane</keyword>
<dbReference type="SUPFAM" id="SSF56784">
    <property type="entry name" value="HAD-like"/>
    <property type="match status" value="1"/>
</dbReference>
<dbReference type="Pfam" id="PF00689">
    <property type="entry name" value="Cation_ATPase_C"/>
    <property type="match status" value="1"/>
</dbReference>
<dbReference type="PRINTS" id="PR00119">
    <property type="entry name" value="CATATPASE"/>
</dbReference>
<keyword evidence="4" id="KW-0597">Phosphoprotein</keyword>
<dbReference type="Pfam" id="PF00690">
    <property type="entry name" value="Cation_ATPase_N"/>
    <property type="match status" value="1"/>
</dbReference>
<dbReference type="SUPFAM" id="SSF81660">
    <property type="entry name" value="Metal cation-transporting ATPase, ATP-binding domain N"/>
    <property type="match status" value="1"/>
</dbReference>
<dbReference type="InterPro" id="IPR008250">
    <property type="entry name" value="ATPase_P-typ_transduc_dom_A_sf"/>
</dbReference>
<dbReference type="Gene3D" id="3.40.50.1000">
    <property type="entry name" value="HAD superfamily/HAD-like"/>
    <property type="match status" value="1"/>
</dbReference>
<feature type="transmembrane region" description="Helical" evidence="12">
    <location>
        <begin position="760"/>
        <end position="781"/>
    </location>
</feature>
<feature type="transmembrane region" description="Helical" evidence="12">
    <location>
        <begin position="863"/>
        <end position="882"/>
    </location>
</feature>
<dbReference type="InterPro" id="IPR059000">
    <property type="entry name" value="ATPase_P-type_domA"/>
</dbReference>
<keyword evidence="3" id="KW-1003">Cell membrane</keyword>
<feature type="transmembrane region" description="Helical" evidence="12">
    <location>
        <begin position="247"/>
        <end position="267"/>
    </location>
</feature>
<organism evidence="14 15">
    <name type="scientific">Candidatus Kerfeldbacteria bacterium CG15_BIG_FIL_POST_REV_8_21_14_020_45_12</name>
    <dbReference type="NCBI Taxonomy" id="2014247"/>
    <lineage>
        <taxon>Bacteria</taxon>
        <taxon>Candidatus Kerfeldiibacteriota</taxon>
    </lineage>
</organism>
<evidence type="ECO:0000256" key="3">
    <source>
        <dbReference type="ARBA" id="ARBA00022475"/>
    </source>
</evidence>
<comment type="caution">
    <text evidence="14">The sequence shown here is derived from an EMBL/GenBank/DDBJ whole genome shotgun (WGS) entry which is preliminary data.</text>
</comment>
<feature type="transmembrane region" description="Helical" evidence="12">
    <location>
        <begin position="273"/>
        <end position="299"/>
    </location>
</feature>
<dbReference type="Proteomes" id="UP000230292">
    <property type="component" value="Unassembled WGS sequence"/>
</dbReference>
<dbReference type="InterPro" id="IPR044492">
    <property type="entry name" value="P_typ_ATPase_HD_dom"/>
</dbReference>
<dbReference type="InterPro" id="IPR050510">
    <property type="entry name" value="Cation_transp_ATPase_P-type"/>
</dbReference>
<feature type="domain" description="Cation-transporting P-type ATPase N-terminal" evidence="13">
    <location>
        <begin position="7"/>
        <end position="80"/>
    </location>
</feature>
<dbReference type="AlphaFoldDB" id="A0A2M7H3U3"/>
<dbReference type="PANTHER" id="PTHR43294:SF21">
    <property type="entry name" value="CATION TRANSPORTING ATPASE"/>
    <property type="match status" value="1"/>
</dbReference>
<keyword evidence="8" id="KW-0460">Magnesium</keyword>
<dbReference type="InterPro" id="IPR036412">
    <property type="entry name" value="HAD-like_sf"/>
</dbReference>
<dbReference type="SFLD" id="SFLDF00027">
    <property type="entry name" value="p-type_atpase"/>
    <property type="match status" value="1"/>
</dbReference>
<dbReference type="SMART" id="SM00831">
    <property type="entry name" value="Cation_ATPase_N"/>
    <property type="match status" value="1"/>
</dbReference>
<keyword evidence="7" id="KW-0067">ATP-binding</keyword>
<dbReference type="FunFam" id="2.70.150.10:FF:000160">
    <property type="entry name" value="Sarcoplasmic/endoplasmic reticulum calcium ATPase 1"/>
    <property type="match status" value="1"/>
</dbReference>
<dbReference type="GO" id="GO:0005886">
    <property type="term" value="C:plasma membrane"/>
    <property type="evidence" value="ECO:0007669"/>
    <property type="project" value="UniProtKB-SubCell"/>
</dbReference>
<feature type="transmembrane region" description="Helical" evidence="12">
    <location>
        <begin position="824"/>
        <end position="843"/>
    </location>
</feature>
<protein>
    <submittedName>
        <fullName evidence="14">ATPase</fullName>
    </submittedName>
</protein>
<dbReference type="SUPFAM" id="SSF81653">
    <property type="entry name" value="Calcium ATPase, transduction domain A"/>
    <property type="match status" value="1"/>
</dbReference>
<evidence type="ECO:0000256" key="4">
    <source>
        <dbReference type="ARBA" id="ARBA00022553"/>
    </source>
</evidence>
<evidence type="ECO:0000313" key="14">
    <source>
        <dbReference type="EMBL" id="PIW36889.1"/>
    </source>
</evidence>
<dbReference type="InterPro" id="IPR018303">
    <property type="entry name" value="ATPase_P-typ_P_site"/>
</dbReference>
<evidence type="ECO:0000256" key="6">
    <source>
        <dbReference type="ARBA" id="ARBA00022741"/>
    </source>
</evidence>
<keyword evidence="6" id="KW-0547">Nucleotide-binding</keyword>
<dbReference type="Pfam" id="PF13246">
    <property type="entry name" value="Cation_ATPase"/>
    <property type="match status" value="1"/>
</dbReference>
<evidence type="ECO:0000256" key="1">
    <source>
        <dbReference type="ARBA" id="ARBA00004651"/>
    </source>
</evidence>
<keyword evidence="10 12" id="KW-1133">Transmembrane helix</keyword>
<comment type="similarity">
    <text evidence="2">Belongs to the cation transport ATPase (P-type) (TC 3.A.3) family. Type IIA subfamily.</text>
</comment>
<evidence type="ECO:0000256" key="8">
    <source>
        <dbReference type="ARBA" id="ARBA00022842"/>
    </source>
</evidence>
<proteinExistence type="inferred from homology"/>
<dbReference type="InterPro" id="IPR001757">
    <property type="entry name" value="P_typ_ATPase"/>
</dbReference>
<keyword evidence="5 12" id="KW-0812">Transmembrane</keyword>
<dbReference type="GO" id="GO:0005524">
    <property type="term" value="F:ATP binding"/>
    <property type="evidence" value="ECO:0007669"/>
    <property type="project" value="UniProtKB-KW"/>
</dbReference>
<dbReference type="Pfam" id="PF00122">
    <property type="entry name" value="E1-E2_ATPase"/>
    <property type="match status" value="1"/>
</dbReference>
<dbReference type="Gene3D" id="2.70.150.10">
    <property type="entry name" value="Calcium-transporting ATPase, cytoplasmic transduction domain A"/>
    <property type="match status" value="1"/>
</dbReference>
<evidence type="ECO:0000256" key="2">
    <source>
        <dbReference type="ARBA" id="ARBA00005675"/>
    </source>
</evidence>
<dbReference type="Pfam" id="PF08282">
    <property type="entry name" value="Hydrolase_3"/>
    <property type="match status" value="1"/>
</dbReference>
<reference evidence="14 15" key="1">
    <citation type="submission" date="2017-09" db="EMBL/GenBank/DDBJ databases">
        <title>Depth-based differentiation of microbial function through sediment-hosted aquifers and enrichment of novel symbionts in the deep terrestrial subsurface.</title>
        <authorList>
            <person name="Probst A.J."/>
            <person name="Ladd B."/>
            <person name="Jarett J.K."/>
            <person name="Geller-Mcgrath D.E."/>
            <person name="Sieber C.M."/>
            <person name="Emerson J.B."/>
            <person name="Anantharaman K."/>
            <person name="Thomas B.C."/>
            <person name="Malmstrom R."/>
            <person name="Stieglmeier M."/>
            <person name="Klingl A."/>
            <person name="Woyke T."/>
            <person name="Ryan C.M."/>
            <person name="Banfield J.F."/>
        </authorList>
    </citation>
    <scope>NUCLEOTIDE SEQUENCE [LARGE SCALE GENOMIC DNA]</scope>
    <source>
        <strain evidence="14">CG15_BIG_FIL_POST_REV_8_21_14_020_45_12</strain>
    </source>
</reference>
<dbReference type="NCBIfam" id="TIGR01494">
    <property type="entry name" value="ATPase_P-type"/>
    <property type="match status" value="2"/>
</dbReference>
<dbReference type="SUPFAM" id="SSF81665">
    <property type="entry name" value="Calcium ATPase, transmembrane domain M"/>
    <property type="match status" value="1"/>
</dbReference>
<dbReference type="InterPro" id="IPR023298">
    <property type="entry name" value="ATPase_P-typ_TM_dom_sf"/>
</dbReference>
<dbReference type="SFLD" id="SFLDS00003">
    <property type="entry name" value="Haloacid_Dehalogenase"/>
    <property type="match status" value="1"/>
</dbReference>
<evidence type="ECO:0000256" key="9">
    <source>
        <dbReference type="ARBA" id="ARBA00022967"/>
    </source>
</evidence>
<evidence type="ECO:0000259" key="13">
    <source>
        <dbReference type="SMART" id="SM00831"/>
    </source>
</evidence>
<feature type="transmembrane region" description="Helical" evidence="12">
    <location>
        <begin position="84"/>
        <end position="103"/>
    </location>
</feature>
<dbReference type="InterPro" id="IPR006068">
    <property type="entry name" value="ATPase_P-typ_cation-transptr_C"/>
</dbReference>
<dbReference type="Gene3D" id="3.40.1110.10">
    <property type="entry name" value="Calcium-transporting ATPase, cytoplasmic domain N"/>
    <property type="match status" value="1"/>
</dbReference>
<dbReference type="InterPro" id="IPR023299">
    <property type="entry name" value="ATPase_P-typ_cyto_dom_N"/>
</dbReference>
<evidence type="ECO:0000313" key="15">
    <source>
        <dbReference type="Proteomes" id="UP000230292"/>
    </source>
</evidence>
<dbReference type="InterPro" id="IPR004014">
    <property type="entry name" value="ATPase_P-typ_cation-transptr_N"/>
</dbReference>
<gene>
    <name evidence="14" type="ORF">COW24_02940</name>
</gene>
<sequence>MSDSMKTFYDLSAEEALKLFNCTEVGLDEEVIEQRLIKYGRNVLPEPASTPWFVLLFNQVKSFLIILLIVAAIVSYILGDTADAMIIIVAVVINMVVGFIQEWKAEKSVEALRRVIAQQAKVRRGGKEALIPVEQLVPGDILLLDAGDKVPADARLLKLNDFTTNEAPLTGESNEVVKSLEKIDASAVIGDRVNMVFLGTTVLQGSAEAVVTHTGVNTEIGKIAALLDKADSGETPLQKKLDRFARGVGIAVILICVALFIVGVLVGMDPLEIFTISVAVAVSAIPEGLVVAVTVILALGMQRILKRNALVRNLQAAETLGSTSVICTDKTGTITEGKMEVVSVVTAKQEFQDLHHVRRNDPTELSELIFAVQLGMLCNDAHVTENDSGLKDSIIVGNLTEQALLRAGMAVGIDHVILKSEEPRISTIPFNSKNKFMATLHKHPELGKRIYMKGAPEKIVAMSTQVRSGEQAIAFDDEMKSKFENEFEKCSRKGLRILGLAYKNVLESTEEIAEQDCTDMIFAGFVGIKDPLRPNIAETFAKTKAAGIRTVMITGDHKLTAQAIAAEVGLLVEDKNILTGDELHAMTQEELNSRVEDITVYARVSPEDKLNIINAWKSRGKVVAMTGDGVNDSPALKTASIGVALGSGTDVAKEAADIVLLDDRFETIVAAVEEGRGIFDNIRKVVLFLMSDSFSEVVVISFAIMLGLPVPLTAAQILWINLVSDGFPSVALTVDPKDEGIMDEPPRSLRESVLNNEMKILIFIISVVTGILNILVFWYYLKTTNNLELSRSVVFLSLSIDSLIYVFSIRQLRRPLFSRGIFKNRWLLLGVAASFFIQLSAFYVPPLSRLMKTVPLGLRDWGVAITIATLVIMVTEIIKYIFNRRHRRTNYKNRSALA</sequence>
<comment type="subcellular location">
    <subcellularLocation>
        <location evidence="1">Cell membrane</location>
        <topology evidence="1">Multi-pass membrane protein</topology>
    </subcellularLocation>
</comment>
<dbReference type="EMBL" id="PFGC01000037">
    <property type="protein sequence ID" value="PIW36889.1"/>
    <property type="molecule type" value="Genomic_DNA"/>
</dbReference>
<evidence type="ECO:0000256" key="7">
    <source>
        <dbReference type="ARBA" id="ARBA00022840"/>
    </source>
</evidence>